<keyword evidence="3" id="KW-1185">Reference proteome</keyword>
<proteinExistence type="predicted"/>
<protein>
    <submittedName>
        <fullName evidence="2">Uncharacterized protein</fullName>
    </submittedName>
</protein>
<evidence type="ECO:0000256" key="1">
    <source>
        <dbReference type="SAM" id="Coils"/>
    </source>
</evidence>
<gene>
    <name evidence="2" type="ORF">HZS80_10135</name>
</gene>
<dbReference type="RefSeq" id="WP_179916012.1">
    <property type="nucleotide sequence ID" value="NZ_JACCDE010000013.1"/>
</dbReference>
<accession>A0A7Z0LSX3</accession>
<organism evidence="2 3">
    <name type="scientific">Vreelandella glaciei</name>
    <dbReference type="NCBI Taxonomy" id="186761"/>
    <lineage>
        <taxon>Bacteria</taxon>
        <taxon>Pseudomonadati</taxon>
        <taxon>Pseudomonadota</taxon>
        <taxon>Gammaproteobacteria</taxon>
        <taxon>Oceanospirillales</taxon>
        <taxon>Halomonadaceae</taxon>
        <taxon>Vreelandella</taxon>
    </lineage>
</organism>
<evidence type="ECO:0000313" key="3">
    <source>
        <dbReference type="Proteomes" id="UP000526892"/>
    </source>
</evidence>
<evidence type="ECO:0000313" key="2">
    <source>
        <dbReference type="EMBL" id="NYS78067.1"/>
    </source>
</evidence>
<dbReference type="Proteomes" id="UP000526892">
    <property type="component" value="Unassembled WGS sequence"/>
</dbReference>
<dbReference type="EMBL" id="JACCDE010000013">
    <property type="protein sequence ID" value="NYS78067.1"/>
    <property type="molecule type" value="Genomic_DNA"/>
</dbReference>
<sequence>MAVATDVLAFGTRFDGQHVIEDDEMTETAVVKTRLTPAEKGAWQRLCEASGRSESDVLREMIQRVCGESIAEEGHDIVRGPKSCKLTVRLTQHERTMIEERADYEGFRNRTRWASALIRATLLREPVMNEEERSALLNASFTLSDLIESSGGGVLGINRLRIKDQDREQIRIEELQKRVRELHDKVMALVAGSQKRWNLN</sequence>
<dbReference type="AlphaFoldDB" id="A0A7Z0LSX3"/>
<feature type="coiled-coil region" evidence="1">
    <location>
        <begin position="165"/>
        <end position="192"/>
    </location>
</feature>
<comment type="caution">
    <text evidence="2">The sequence shown here is derived from an EMBL/GenBank/DDBJ whole genome shotgun (WGS) entry which is preliminary data.</text>
</comment>
<reference evidence="2 3" key="1">
    <citation type="journal article" date="2003" name="Extremophiles">
        <title>Halomonas glaciei sp. nov. isolated from fast ice of Adelie Land, Antarctica.</title>
        <authorList>
            <person name="Reddy G.S."/>
            <person name="Raghavan P.U."/>
            <person name="Sarita N.B."/>
            <person name="Prakash J.S."/>
            <person name="Nagesh N."/>
            <person name="Delille D."/>
            <person name="Shivaji S."/>
        </authorList>
    </citation>
    <scope>NUCLEOTIDE SEQUENCE [LARGE SCALE GENOMIC DNA]</scope>
    <source>
        <strain evidence="2 3">DD39</strain>
    </source>
</reference>
<keyword evidence="1" id="KW-0175">Coiled coil</keyword>
<name>A0A7Z0LSX3_9GAMM</name>